<reference evidence="3" key="1">
    <citation type="submission" date="2015-07" db="EMBL/GenBank/DDBJ databases">
        <title>Fjat-10036 dsm4.</title>
        <authorList>
            <person name="Liu B."/>
            <person name="Wang J."/>
            <person name="Zhu Y."/>
            <person name="Liu G."/>
            <person name="Chen Q."/>
            <person name="Chen Z."/>
            <person name="Lan J."/>
            <person name="Che J."/>
            <person name="Ge C."/>
            <person name="Shi H."/>
            <person name="Pan Z."/>
            <person name="Liu X."/>
        </authorList>
    </citation>
    <scope>NUCLEOTIDE SEQUENCE [LARGE SCALE GENOMIC DNA]</scope>
    <source>
        <strain evidence="3">DSM 4</strain>
    </source>
</reference>
<evidence type="ECO:0000259" key="1">
    <source>
        <dbReference type="Pfam" id="PF06114"/>
    </source>
</evidence>
<dbReference type="Gene3D" id="1.10.10.2910">
    <property type="match status" value="1"/>
</dbReference>
<accession>A0A0M0GAX3</accession>
<dbReference type="AlphaFoldDB" id="A0A0M0GAX3"/>
<dbReference type="EMBL" id="LGUF01000007">
    <property type="protein sequence ID" value="KON86581.1"/>
    <property type="molecule type" value="Genomic_DNA"/>
</dbReference>
<dbReference type="Proteomes" id="UP000037109">
    <property type="component" value="Unassembled WGS sequence"/>
</dbReference>
<protein>
    <recommendedName>
        <fullName evidence="1">IrrE N-terminal-like domain-containing protein</fullName>
    </recommendedName>
</protein>
<dbReference type="OrthoDB" id="9816277at2"/>
<dbReference type="InterPro" id="IPR010359">
    <property type="entry name" value="IrrE_HExxH"/>
</dbReference>
<dbReference type="PATRIC" id="fig|1459.3.peg.1489"/>
<evidence type="ECO:0000313" key="2">
    <source>
        <dbReference type="EMBL" id="KON86581.1"/>
    </source>
</evidence>
<dbReference type="PANTHER" id="PTHR43236">
    <property type="entry name" value="ANTITOXIN HIGA1"/>
    <property type="match status" value="1"/>
</dbReference>
<feature type="domain" description="IrrE N-terminal-like" evidence="1">
    <location>
        <begin position="26"/>
        <end position="138"/>
    </location>
</feature>
<keyword evidence="3" id="KW-1185">Reference proteome</keyword>
<proteinExistence type="predicted"/>
<dbReference type="STRING" id="1459.AF332_06945"/>
<dbReference type="Pfam" id="PF06114">
    <property type="entry name" value="Peptidase_M78"/>
    <property type="match status" value="1"/>
</dbReference>
<organism evidence="2 3">
    <name type="scientific">Sporosarcina globispora</name>
    <name type="common">Bacillus globisporus</name>
    <dbReference type="NCBI Taxonomy" id="1459"/>
    <lineage>
        <taxon>Bacteria</taxon>
        <taxon>Bacillati</taxon>
        <taxon>Bacillota</taxon>
        <taxon>Bacilli</taxon>
        <taxon>Bacillales</taxon>
        <taxon>Caryophanaceae</taxon>
        <taxon>Sporosarcina</taxon>
    </lineage>
</organism>
<comment type="caution">
    <text evidence="2">The sequence shown here is derived from an EMBL/GenBank/DDBJ whole genome shotgun (WGS) entry which is preliminary data.</text>
</comment>
<dbReference type="InterPro" id="IPR052345">
    <property type="entry name" value="Rad_response_metalloprotease"/>
</dbReference>
<gene>
    <name evidence="2" type="ORF">AF332_06945</name>
</gene>
<name>A0A0M0GAX3_SPOGL</name>
<dbReference type="PANTHER" id="PTHR43236:SF1">
    <property type="entry name" value="BLL7220 PROTEIN"/>
    <property type="match status" value="1"/>
</dbReference>
<evidence type="ECO:0000313" key="3">
    <source>
        <dbReference type="Proteomes" id="UP000037109"/>
    </source>
</evidence>
<dbReference type="RefSeq" id="WP_053433945.1">
    <property type="nucleotide sequence ID" value="NZ_LGUF01000007.1"/>
</dbReference>
<sequence length="142" mass="16589">MTWVKKVVEGLINQYGTNNPYEIAAAKKIYVFEKDLHPEILGFYKYIRRNQFIYINSNLENFLKLFTVSHELGHSELHPRVNTPFLRANTFFSVDKIEVQANTFAVELLIPDSVIHKNYHSSIYELAAMQGVPQEMVHLKKF</sequence>